<feature type="domain" description="NfeD-like C-terminal" evidence="6">
    <location>
        <begin position="88"/>
        <end position="149"/>
    </location>
</feature>
<gene>
    <name evidence="7" type="ORF">DESUT3_17730</name>
</gene>
<keyword evidence="3 5" id="KW-1133">Transmembrane helix</keyword>
<evidence type="ECO:0000256" key="3">
    <source>
        <dbReference type="ARBA" id="ARBA00022989"/>
    </source>
</evidence>
<accession>A0ABM8HVF5</accession>
<sequence length="152" mass="17148">MEIQLLWWHWMVLGMLLMLAEIFVPSFTIFWFGLAGLVVAVLLWLAPELAISWQVVIWALASIGFTIAWFRFFKPTMTDRTKAGLSREAVVGEIGQVIRDPQDGRRGVVRFSLPLLGDDEWEFVTTEELKVGDRVVVVDVSGNTLVVAKKGN</sequence>
<dbReference type="PANTHER" id="PTHR33507:SF3">
    <property type="entry name" value="INNER MEMBRANE PROTEIN YBBJ"/>
    <property type="match status" value="1"/>
</dbReference>
<proteinExistence type="predicted"/>
<evidence type="ECO:0000256" key="2">
    <source>
        <dbReference type="ARBA" id="ARBA00022692"/>
    </source>
</evidence>
<keyword evidence="4 5" id="KW-0472">Membrane</keyword>
<dbReference type="PANTHER" id="PTHR33507">
    <property type="entry name" value="INNER MEMBRANE PROTEIN YBBJ"/>
    <property type="match status" value="1"/>
</dbReference>
<comment type="subcellular location">
    <subcellularLocation>
        <location evidence="1">Membrane</location>
        <topology evidence="1">Multi-pass membrane protein</topology>
    </subcellularLocation>
</comment>
<reference evidence="7 8" key="2">
    <citation type="journal article" date="2021" name="Int. J. Syst. Evol. Microbiol.">
        <title>Isolation and Polyphasic Characterization of Desulfuromonas versatilis sp. Nov., an Electrogenic Bacteria Capable of Versatile Metabolism Isolated from a Graphene Oxide-Reducing Enrichment Culture.</title>
        <authorList>
            <person name="Xie L."/>
            <person name="Yoshida N."/>
            <person name="Ishii S."/>
            <person name="Meng L."/>
        </authorList>
    </citation>
    <scope>NUCLEOTIDE SEQUENCE [LARGE SCALE GENOMIC DNA]</scope>
    <source>
        <strain evidence="7 8">NIT-T3</strain>
    </source>
</reference>
<dbReference type="InterPro" id="IPR052165">
    <property type="entry name" value="Membrane_assoc_protease"/>
</dbReference>
<dbReference type="SUPFAM" id="SSF141322">
    <property type="entry name" value="NfeD domain-like"/>
    <property type="match status" value="1"/>
</dbReference>
<protein>
    <submittedName>
        <fullName evidence="7">Membrane protein</fullName>
    </submittedName>
</protein>
<feature type="transmembrane region" description="Helical" evidence="5">
    <location>
        <begin position="6"/>
        <end position="24"/>
    </location>
</feature>
<evidence type="ECO:0000256" key="5">
    <source>
        <dbReference type="SAM" id="Phobius"/>
    </source>
</evidence>
<dbReference type="Gene3D" id="2.40.50.140">
    <property type="entry name" value="Nucleic acid-binding proteins"/>
    <property type="match status" value="1"/>
</dbReference>
<feature type="transmembrane region" description="Helical" evidence="5">
    <location>
        <begin position="29"/>
        <end position="46"/>
    </location>
</feature>
<organism evidence="7 8">
    <name type="scientific">Desulfuromonas versatilis</name>
    <dbReference type="NCBI Taxonomy" id="2802975"/>
    <lineage>
        <taxon>Bacteria</taxon>
        <taxon>Pseudomonadati</taxon>
        <taxon>Thermodesulfobacteriota</taxon>
        <taxon>Desulfuromonadia</taxon>
        <taxon>Desulfuromonadales</taxon>
        <taxon>Desulfuromonadaceae</taxon>
        <taxon>Desulfuromonas</taxon>
    </lineage>
</organism>
<evidence type="ECO:0000313" key="8">
    <source>
        <dbReference type="Proteomes" id="UP001319827"/>
    </source>
</evidence>
<evidence type="ECO:0000313" key="7">
    <source>
        <dbReference type="EMBL" id="BCR04704.1"/>
    </source>
</evidence>
<reference evidence="7 8" key="1">
    <citation type="journal article" date="2016" name="C (Basel)">
        <title>Selective Growth of and Electricity Production by Marine Exoelectrogenic Bacteria in Self-Aggregated Hydrogel of Microbially Reduced Graphene Oxide.</title>
        <authorList>
            <person name="Yoshida N."/>
            <person name="Goto Y."/>
            <person name="Miyata Y."/>
        </authorList>
    </citation>
    <scope>NUCLEOTIDE SEQUENCE [LARGE SCALE GENOMIC DNA]</scope>
    <source>
        <strain evidence="7 8">NIT-T3</strain>
    </source>
</reference>
<name>A0ABM8HVF5_9BACT</name>
<evidence type="ECO:0000256" key="1">
    <source>
        <dbReference type="ARBA" id="ARBA00004141"/>
    </source>
</evidence>
<evidence type="ECO:0000256" key="4">
    <source>
        <dbReference type="ARBA" id="ARBA00023136"/>
    </source>
</evidence>
<dbReference type="EMBL" id="AP024355">
    <property type="protein sequence ID" value="BCR04704.1"/>
    <property type="molecule type" value="Genomic_DNA"/>
</dbReference>
<dbReference type="InterPro" id="IPR012340">
    <property type="entry name" value="NA-bd_OB-fold"/>
</dbReference>
<evidence type="ECO:0000259" key="6">
    <source>
        <dbReference type="Pfam" id="PF01957"/>
    </source>
</evidence>
<feature type="transmembrane region" description="Helical" evidence="5">
    <location>
        <begin position="52"/>
        <end position="72"/>
    </location>
</feature>
<dbReference type="InterPro" id="IPR002810">
    <property type="entry name" value="NfeD-like_C"/>
</dbReference>
<dbReference type="Pfam" id="PF01957">
    <property type="entry name" value="NfeD"/>
    <property type="match status" value="1"/>
</dbReference>
<keyword evidence="8" id="KW-1185">Reference proteome</keyword>
<dbReference type="RefSeq" id="WP_221252158.1">
    <property type="nucleotide sequence ID" value="NZ_AP024355.1"/>
</dbReference>
<dbReference type="Proteomes" id="UP001319827">
    <property type="component" value="Chromosome"/>
</dbReference>
<keyword evidence="2 5" id="KW-0812">Transmembrane</keyword>